<feature type="transmembrane region" description="Helical" evidence="8">
    <location>
        <begin position="333"/>
        <end position="355"/>
    </location>
</feature>
<dbReference type="InterPro" id="IPR005829">
    <property type="entry name" value="Sugar_transporter_CS"/>
</dbReference>
<dbReference type="InterPro" id="IPR005828">
    <property type="entry name" value="MFS_sugar_transport-like"/>
</dbReference>
<keyword evidence="5 8" id="KW-1133">Transmembrane helix</keyword>
<dbReference type="InterPro" id="IPR036259">
    <property type="entry name" value="MFS_trans_sf"/>
</dbReference>
<feature type="transmembrane region" description="Helical" evidence="8">
    <location>
        <begin position="464"/>
        <end position="487"/>
    </location>
</feature>
<dbReference type="Pfam" id="PF00083">
    <property type="entry name" value="Sugar_tr"/>
    <property type="match status" value="1"/>
</dbReference>
<feature type="transmembrane region" description="Helical" evidence="8">
    <location>
        <begin position="110"/>
        <end position="127"/>
    </location>
</feature>
<keyword evidence="3" id="KW-0813">Transport</keyword>
<dbReference type="PANTHER" id="PTHR48022:SF59">
    <property type="entry name" value="MAJOR FACILITATOR SUPERFAMILY (MFS) PROFILE DOMAIN-CONTAINING PROTEIN"/>
    <property type="match status" value="1"/>
</dbReference>
<dbReference type="GO" id="GO:0005351">
    <property type="term" value="F:carbohydrate:proton symporter activity"/>
    <property type="evidence" value="ECO:0007669"/>
    <property type="project" value="TreeGrafter"/>
</dbReference>
<evidence type="ECO:0000256" key="3">
    <source>
        <dbReference type="ARBA" id="ARBA00022448"/>
    </source>
</evidence>
<dbReference type="Gene3D" id="1.20.1250.20">
    <property type="entry name" value="MFS general substrate transporter like domains"/>
    <property type="match status" value="1"/>
</dbReference>
<sequence>MHLARYFSDSSLGKHVRSIRNSPREVIYNRQLLISSALYAMSGLCITWDQGSSSVVPSLPGFSKAFGITSAANPSEVANFISFVYLTAGVGSALSFFINDRIGRLWSLRLYFAIWIIGQLIATFSYGNKGALYTARFVSGLGIGPLTVTGPMSIVEIAPTEIRGLLTVWFSVVMLLSLTISTLTVYACFLHLPASHLQYQLVWFLPTIICGIIIAASFFACESPRWLMLVGRKEEAIETLVALRGLPADHPRVAGEIADIELQIQAEKSRYASGGGLRDILRETFMVPGNLRRVQQSLISYLLAQLSGANSVTSYLVPILSLMGINSAHGNNLFLSSMYSLSKFFYTLIASFFFIDALGRRKSLFIGITIQLISDVYLGAYIKSHQDGSVAPGASTAAIAAIFIHGFGYAVVINQGLLVLPYVFGAELWPNSIRSFGSALSQAFHWLFYFGINRATPSILSSMHNWGAFIFFAGWCLVSLIYVFFAVPETAGLPLEHLDALFECPWWQIRSKAKTLHVTTISGSVVDEENSPESLDSKYDKIATTSKQTDS</sequence>
<comment type="subcellular location">
    <subcellularLocation>
        <location evidence="1">Membrane</location>
        <topology evidence="1">Multi-pass membrane protein</topology>
    </subcellularLocation>
</comment>
<dbReference type="InterPro" id="IPR003663">
    <property type="entry name" value="Sugar/inositol_transpt"/>
</dbReference>
<dbReference type="InterPro" id="IPR050360">
    <property type="entry name" value="MFS_Sugar_Transporters"/>
</dbReference>
<feature type="transmembrane region" description="Helical" evidence="8">
    <location>
        <begin position="166"/>
        <end position="189"/>
    </location>
</feature>
<dbReference type="AlphaFoldDB" id="A0A365N466"/>
<feature type="domain" description="Major facilitator superfamily (MFS) profile" evidence="9">
    <location>
        <begin position="35"/>
        <end position="491"/>
    </location>
</feature>
<organism evidence="10 11">
    <name type="scientific">Gibberella intermedia</name>
    <name type="common">Bulb rot disease fungus</name>
    <name type="synonym">Fusarium proliferatum</name>
    <dbReference type="NCBI Taxonomy" id="948311"/>
    <lineage>
        <taxon>Eukaryota</taxon>
        <taxon>Fungi</taxon>
        <taxon>Dikarya</taxon>
        <taxon>Ascomycota</taxon>
        <taxon>Pezizomycotina</taxon>
        <taxon>Sordariomycetes</taxon>
        <taxon>Hypocreomycetidae</taxon>
        <taxon>Hypocreales</taxon>
        <taxon>Nectriaceae</taxon>
        <taxon>Fusarium</taxon>
        <taxon>Fusarium fujikuroi species complex</taxon>
    </lineage>
</organism>
<feature type="transmembrane region" description="Helical" evidence="8">
    <location>
        <begin position="402"/>
        <end position="424"/>
    </location>
</feature>
<feature type="transmembrane region" description="Helical" evidence="8">
    <location>
        <begin position="80"/>
        <end position="98"/>
    </location>
</feature>
<evidence type="ECO:0000313" key="10">
    <source>
        <dbReference type="EMBL" id="RBA15601.1"/>
    </source>
</evidence>
<evidence type="ECO:0000256" key="2">
    <source>
        <dbReference type="ARBA" id="ARBA00010992"/>
    </source>
</evidence>
<feature type="transmembrane region" description="Helical" evidence="8">
    <location>
        <begin position="133"/>
        <end position="154"/>
    </location>
</feature>
<evidence type="ECO:0000259" key="9">
    <source>
        <dbReference type="PROSITE" id="PS50850"/>
    </source>
</evidence>
<feature type="region of interest" description="Disordered" evidence="7">
    <location>
        <begin position="528"/>
        <end position="551"/>
    </location>
</feature>
<evidence type="ECO:0000256" key="6">
    <source>
        <dbReference type="ARBA" id="ARBA00023136"/>
    </source>
</evidence>
<evidence type="ECO:0000256" key="4">
    <source>
        <dbReference type="ARBA" id="ARBA00022692"/>
    </source>
</evidence>
<feature type="transmembrane region" description="Helical" evidence="8">
    <location>
        <begin position="436"/>
        <end position="452"/>
    </location>
</feature>
<protein>
    <recommendedName>
        <fullName evidence="9">Major facilitator superfamily (MFS) profile domain-containing protein</fullName>
    </recommendedName>
</protein>
<dbReference type="EMBL" id="PKMI01000021">
    <property type="protein sequence ID" value="RBA15601.1"/>
    <property type="molecule type" value="Genomic_DNA"/>
</dbReference>
<feature type="transmembrane region" description="Helical" evidence="8">
    <location>
        <begin position="201"/>
        <end position="221"/>
    </location>
</feature>
<dbReference type="PROSITE" id="PS00216">
    <property type="entry name" value="SUGAR_TRANSPORT_1"/>
    <property type="match status" value="1"/>
</dbReference>
<comment type="caution">
    <text evidence="10">The sequence shown here is derived from an EMBL/GenBank/DDBJ whole genome shotgun (WGS) entry which is preliminary data.</text>
</comment>
<evidence type="ECO:0000256" key="5">
    <source>
        <dbReference type="ARBA" id="ARBA00022989"/>
    </source>
</evidence>
<name>A0A365N466_GIBIN</name>
<dbReference type="PANTHER" id="PTHR48022">
    <property type="entry name" value="PLASTIDIC GLUCOSE TRANSPORTER 4"/>
    <property type="match status" value="1"/>
</dbReference>
<feature type="transmembrane region" description="Helical" evidence="8">
    <location>
        <begin position="298"/>
        <end position="321"/>
    </location>
</feature>
<gene>
    <name evidence="10" type="ORF">FPRO05_12208</name>
</gene>
<evidence type="ECO:0000256" key="7">
    <source>
        <dbReference type="SAM" id="MobiDB-lite"/>
    </source>
</evidence>
<keyword evidence="4 8" id="KW-0812">Transmembrane</keyword>
<dbReference type="GO" id="GO:0016020">
    <property type="term" value="C:membrane"/>
    <property type="evidence" value="ECO:0007669"/>
    <property type="project" value="UniProtKB-SubCell"/>
</dbReference>
<dbReference type="InterPro" id="IPR020846">
    <property type="entry name" value="MFS_dom"/>
</dbReference>
<reference evidence="10 11" key="1">
    <citation type="submission" date="2017-12" db="EMBL/GenBank/DDBJ databases">
        <title>Genome sequence of the mycotoxigenic crop pathogen Fusarium proliferatum, strain ITEM 2341 from Date Palm.</title>
        <authorList>
            <person name="Almiman B.F."/>
            <person name="Shittu T.A."/>
            <person name="Muthumeenakshi S."/>
            <person name="Baroncelli R."/>
            <person name="Sreenivasaprasada S."/>
        </authorList>
    </citation>
    <scope>NUCLEOTIDE SEQUENCE [LARGE SCALE GENOMIC DNA]</scope>
    <source>
        <strain evidence="10 11">ITEM 2341</strain>
    </source>
</reference>
<dbReference type="PROSITE" id="PS50850">
    <property type="entry name" value="MFS"/>
    <property type="match status" value="1"/>
</dbReference>
<evidence type="ECO:0000256" key="8">
    <source>
        <dbReference type="SAM" id="Phobius"/>
    </source>
</evidence>
<dbReference type="Proteomes" id="UP000251714">
    <property type="component" value="Unassembled WGS sequence"/>
</dbReference>
<proteinExistence type="inferred from homology"/>
<dbReference type="SUPFAM" id="SSF103473">
    <property type="entry name" value="MFS general substrate transporter"/>
    <property type="match status" value="1"/>
</dbReference>
<evidence type="ECO:0000313" key="11">
    <source>
        <dbReference type="Proteomes" id="UP000251714"/>
    </source>
</evidence>
<evidence type="ECO:0000256" key="1">
    <source>
        <dbReference type="ARBA" id="ARBA00004141"/>
    </source>
</evidence>
<comment type="similarity">
    <text evidence="2">Belongs to the major facilitator superfamily. Sugar transporter (TC 2.A.1.1) family.</text>
</comment>
<accession>A0A365N466</accession>
<dbReference type="PRINTS" id="PR00171">
    <property type="entry name" value="SUGRTRNSPORT"/>
</dbReference>
<keyword evidence="6 8" id="KW-0472">Membrane</keyword>